<feature type="active site" description="Proton donor" evidence="2">
    <location>
        <position position="51"/>
    </location>
</feature>
<sequence length="191" mass="20925">MRLFTALWPSQEAVRHLAAAVETVRSTQPKRLAQATEGLRKFRFLPPERWHLTLCFHGDDAEPDRVGDRLARRVGRVGRTQPGFGPPRLRMTGAGVFRGVLWVGVQPGGQEDAAVLSTVAGMAGADARSFRAHVTVARWAAGRADRALPDLLTAYEGPWWSADEVSVVSSEQQSSAPVYRTIRRVALTAVD</sequence>
<evidence type="ECO:0000313" key="3">
    <source>
        <dbReference type="EMBL" id="MDR7300636.1"/>
    </source>
</evidence>
<keyword evidence="1 2" id="KW-0378">Hydrolase</keyword>
<accession>A0AAE3Z968</accession>
<dbReference type="RefSeq" id="WP_310269732.1">
    <property type="nucleotide sequence ID" value="NZ_JAVDXW010000001.1"/>
</dbReference>
<dbReference type="GO" id="GO:0004113">
    <property type="term" value="F:2',3'-cyclic-nucleotide 3'-phosphodiesterase activity"/>
    <property type="evidence" value="ECO:0007669"/>
    <property type="project" value="InterPro"/>
</dbReference>
<name>A0AAE3Z968_9ACTN</name>
<evidence type="ECO:0000256" key="1">
    <source>
        <dbReference type="ARBA" id="ARBA00022801"/>
    </source>
</evidence>
<dbReference type="PANTHER" id="PTHR35561">
    <property type="entry name" value="RNA 2',3'-CYCLIC PHOSPHODIESTERASE"/>
    <property type="match status" value="1"/>
</dbReference>
<dbReference type="HAMAP" id="MF_01940">
    <property type="entry name" value="RNA_CPDase"/>
    <property type="match status" value="1"/>
</dbReference>
<dbReference type="InterPro" id="IPR004175">
    <property type="entry name" value="RNA_CPDase"/>
</dbReference>
<comment type="catalytic activity">
    <reaction evidence="2">
        <text>a 3'-end 2',3'-cyclophospho-ribonucleotide-RNA + H2O = a 3'-end 2'-phospho-ribonucleotide-RNA + H(+)</text>
        <dbReference type="Rhea" id="RHEA:11828"/>
        <dbReference type="Rhea" id="RHEA-COMP:10464"/>
        <dbReference type="Rhea" id="RHEA-COMP:17353"/>
        <dbReference type="ChEBI" id="CHEBI:15377"/>
        <dbReference type="ChEBI" id="CHEBI:15378"/>
        <dbReference type="ChEBI" id="CHEBI:83064"/>
        <dbReference type="ChEBI" id="CHEBI:173113"/>
        <dbReference type="EC" id="3.1.4.58"/>
    </reaction>
</comment>
<dbReference type="InterPro" id="IPR009097">
    <property type="entry name" value="Cyclic_Pdiesterase"/>
</dbReference>
<dbReference type="PANTHER" id="PTHR35561:SF1">
    <property type="entry name" value="RNA 2',3'-CYCLIC PHOSPHODIESTERASE"/>
    <property type="match status" value="1"/>
</dbReference>
<feature type="short sequence motif" description="HXTX 2" evidence="2">
    <location>
        <begin position="133"/>
        <end position="136"/>
    </location>
</feature>
<dbReference type="EC" id="3.1.4.58" evidence="2"/>
<evidence type="ECO:0000256" key="2">
    <source>
        <dbReference type="HAMAP-Rule" id="MF_01940"/>
    </source>
</evidence>
<organism evidence="3 4">
    <name type="scientific">Haloactinomyces albus</name>
    <dbReference type="NCBI Taxonomy" id="1352928"/>
    <lineage>
        <taxon>Bacteria</taxon>
        <taxon>Bacillati</taxon>
        <taxon>Actinomycetota</taxon>
        <taxon>Actinomycetes</taxon>
        <taxon>Actinopolysporales</taxon>
        <taxon>Actinopolysporaceae</taxon>
        <taxon>Haloactinomyces</taxon>
    </lineage>
</organism>
<feature type="short sequence motif" description="HXTX 1" evidence="2">
    <location>
        <begin position="51"/>
        <end position="54"/>
    </location>
</feature>
<protein>
    <recommendedName>
        <fullName evidence="2">RNA 2',3'-cyclic phosphodiesterase</fullName>
        <shortName evidence="2">RNA 2',3'-CPDase</shortName>
        <ecNumber evidence="2">3.1.4.58</ecNumber>
    </recommendedName>
</protein>
<dbReference type="Pfam" id="PF13563">
    <property type="entry name" value="2_5_RNA_ligase2"/>
    <property type="match status" value="1"/>
</dbReference>
<evidence type="ECO:0000313" key="4">
    <source>
        <dbReference type="Proteomes" id="UP001180845"/>
    </source>
</evidence>
<feature type="active site" description="Proton acceptor" evidence="2">
    <location>
        <position position="133"/>
    </location>
</feature>
<dbReference type="NCBIfam" id="TIGR02258">
    <property type="entry name" value="2_5_ligase"/>
    <property type="match status" value="1"/>
</dbReference>
<comment type="function">
    <text evidence="2">Hydrolyzes RNA 2',3'-cyclic phosphodiester to an RNA 2'-phosphomonoester.</text>
</comment>
<dbReference type="Gene3D" id="3.90.1140.10">
    <property type="entry name" value="Cyclic phosphodiesterase"/>
    <property type="match status" value="1"/>
</dbReference>
<dbReference type="Proteomes" id="UP001180845">
    <property type="component" value="Unassembled WGS sequence"/>
</dbReference>
<proteinExistence type="inferred from homology"/>
<gene>
    <name evidence="3" type="ORF">JOF55_000817</name>
</gene>
<dbReference type="GO" id="GO:0016874">
    <property type="term" value="F:ligase activity"/>
    <property type="evidence" value="ECO:0007669"/>
    <property type="project" value="UniProtKB-KW"/>
</dbReference>
<comment type="caution">
    <text evidence="3">The sequence shown here is derived from an EMBL/GenBank/DDBJ whole genome shotgun (WGS) entry which is preliminary data.</text>
</comment>
<reference evidence="3" key="1">
    <citation type="submission" date="2023-07" db="EMBL/GenBank/DDBJ databases">
        <title>Sequencing the genomes of 1000 actinobacteria strains.</title>
        <authorList>
            <person name="Klenk H.-P."/>
        </authorList>
    </citation>
    <scope>NUCLEOTIDE SEQUENCE</scope>
    <source>
        <strain evidence="3">DSM 45977</strain>
    </source>
</reference>
<dbReference type="AlphaFoldDB" id="A0AAE3Z968"/>
<dbReference type="SUPFAM" id="SSF55144">
    <property type="entry name" value="LigT-like"/>
    <property type="match status" value="1"/>
</dbReference>
<keyword evidence="4" id="KW-1185">Reference proteome</keyword>
<comment type="similarity">
    <text evidence="2">Belongs to the 2H phosphoesterase superfamily. ThpR family.</text>
</comment>
<dbReference type="GO" id="GO:0008664">
    <property type="term" value="F:RNA 2',3'-cyclic 3'-phosphodiesterase activity"/>
    <property type="evidence" value="ECO:0007669"/>
    <property type="project" value="UniProtKB-EC"/>
</dbReference>
<dbReference type="EMBL" id="JAVDXW010000001">
    <property type="protein sequence ID" value="MDR7300636.1"/>
    <property type="molecule type" value="Genomic_DNA"/>
</dbReference>
<keyword evidence="3" id="KW-0436">Ligase</keyword>